<dbReference type="AlphaFoldDB" id="A0A1C2DS22"/>
<comment type="caution">
    <text evidence="2">The sequence shown here is derived from an EMBL/GenBank/DDBJ whole genome shotgun (WGS) entry which is preliminary data.</text>
</comment>
<accession>A0A1C2DS22</accession>
<dbReference type="PROSITE" id="PS51257">
    <property type="entry name" value="PROKAR_LIPOPROTEIN"/>
    <property type="match status" value="1"/>
</dbReference>
<keyword evidence="1" id="KW-0732">Signal</keyword>
<protein>
    <recommendedName>
        <fullName evidence="4">Lipoprotein</fullName>
    </recommendedName>
</protein>
<evidence type="ECO:0008006" key="4">
    <source>
        <dbReference type="Google" id="ProtNLM"/>
    </source>
</evidence>
<evidence type="ECO:0000313" key="2">
    <source>
        <dbReference type="EMBL" id="OCX17549.1"/>
    </source>
</evidence>
<feature type="signal peptide" evidence="1">
    <location>
        <begin position="1"/>
        <end position="19"/>
    </location>
</feature>
<organism evidence="2 3">
    <name type="scientific">Mesorhizobium hungaricum</name>
    <dbReference type="NCBI Taxonomy" id="1566387"/>
    <lineage>
        <taxon>Bacteria</taxon>
        <taxon>Pseudomonadati</taxon>
        <taxon>Pseudomonadota</taxon>
        <taxon>Alphaproteobacteria</taxon>
        <taxon>Hyphomicrobiales</taxon>
        <taxon>Phyllobacteriaceae</taxon>
        <taxon>Mesorhizobium</taxon>
    </lineage>
</organism>
<dbReference type="OrthoDB" id="8100505at2"/>
<dbReference type="STRING" id="1566387.QV13_12375"/>
<feature type="chain" id="PRO_5008659768" description="Lipoprotein" evidence="1">
    <location>
        <begin position="20"/>
        <end position="147"/>
    </location>
</feature>
<name>A0A1C2DS22_9HYPH</name>
<gene>
    <name evidence="2" type="ORF">QV13_12375</name>
</gene>
<keyword evidence="3" id="KW-1185">Reference proteome</keyword>
<dbReference type="EMBL" id="MDEO01000032">
    <property type="protein sequence ID" value="OCX17549.1"/>
    <property type="molecule type" value="Genomic_DNA"/>
</dbReference>
<dbReference type="Proteomes" id="UP000094412">
    <property type="component" value="Unassembled WGS sequence"/>
</dbReference>
<evidence type="ECO:0000256" key="1">
    <source>
        <dbReference type="SAM" id="SignalP"/>
    </source>
</evidence>
<proteinExistence type="predicted"/>
<dbReference type="RefSeq" id="WP_024925146.1">
    <property type="nucleotide sequence ID" value="NZ_MDEO01000032.1"/>
</dbReference>
<sequence>MRKILVGIALVVLAGCATTSEMPLAPNVVRLDTQASGALFVGSAPSITMKKAAEATLARGYSHFRLEQATMASGSRLVGMQTQTSGVGTATVYGNNAYGTYNGTSFSTPVYARTANIGVTVIMFHANEAGARGAFDAQQVLKKGGKI</sequence>
<reference evidence="2 3" key="1">
    <citation type="submission" date="2016-08" db="EMBL/GenBank/DDBJ databases">
        <title>Whole genome sequence of Mesorhizobium sp. strain UASWS1009 isolated from industrial sewage.</title>
        <authorList>
            <person name="Crovadore J."/>
            <person name="Calmin G."/>
            <person name="Chablais R."/>
            <person name="Cochard B."/>
            <person name="Lefort F."/>
        </authorList>
    </citation>
    <scope>NUCLEOTIDE SEQUENCE [LARGE SCALE GENOMIC DNA]</scope>
    <source>
        <strain evidence="2 3">UASWS1009</strain>
    </source>
</reference>
<evidence type="ECO:0000313" key="3">
    <source>
        <dbReference type="Proteomes" id="UP000094412"/>
    </source>
</evidence>